<feature type="signal peptide" evidence="1">
    <location>
        <begin position="1"/>
        <end position="19"/>
    </location>
</feature>
<dbReference type="Proteomes" id="UP000274097">
    <property type="component" value="Unassembled WGS sequence"/>
</dbReference>
<dbReference type="EMBL" id="RAQU01000177">
    <property type="protein sequence ID" value="RKK02170.1"/>
    <property type="molecule type" value="Genomic_DNA"/>
</dbReference>
<sequence length="85" mass="9095">MPPRLFLLLPLLASLPGTAAAEALRTVPQDVSYCRELAARLAPLPGAEKEPARSLAEEGVRLCDDGYVRTGVAKLRRALKAAQGR</sequence>
<accession>A0A3A9J856</accession>
<dbReference type="OrthoDB" id="7275517at2"/>
<dbReference type="RefSeq" id="WP_120640199.1">
    <property type="nucleotide sequence ID" value="NZ_RAQU01000177.1"/>
</dbReference>
<gene>
    <name evidence="2" type="ORF">D6Z83_21135</name>
    <name evidence="3" type="ORF">EBE87_03300</name>
</gene>
<evidence type="ECO:0000313" key="2">
    <source>
        <dbReference type="EMBL" id="RKK02170.1"/>
    </source>
</evidence>
<dbReference type="AlphaFoldDB" id="A0A3A9J856"/>
<protein>
    <submittedName>
        <fullName evidence="2">Uncharacterized protein</fullName>
    </submittedName>
</protein>
<feature type="chain" id="PRO_5017295313" evidence="1">
    <location>
        <begin position="20"/>
        <end position="85"/>
    </location>
</feature>
<name>A0A3A9J856_9PROT</name>
<dbReference type="EMBL" id="RFLX01000002">
    <property type="protein sequence ID" value="RMI26327.1"/>
    <property type="molecule type" value="Genomic_DNA"/>
</dbReference>
<evidence type="ECO:0000256" key="1">
    <source>
        <dbReference type="SAM" id="SignalP"/>
    </source>
</evidence>
<organism evidence="2 5">
    <name type="scientific">Teichococcus wenyumeiae</name>
    <dbReference type="NCBI Taxonomy" id="2478470"/>
    <lineage>
        <taxon>Bacteria</taxon>
        <taxon>Pseudomonadati</taxon>
        <taxon>Pseudomonadota</taxon>
        <taxon>Alphaproteobacteria</taxon>
        <taxon>Acetobacterales</taxon>
        <taxon>Roseomonadaceae</taxon>
        <taxon>Roseomonas</taxon>
    </lineage>
</organism>
<evidence type="ECO:0000313" key="5">
    <source>
        <dbReference type="Proteomes" id="UP000278036"/>
    </source>
</evidence>
<comment type="caution">
    <text evidence="2">The sequence shown here is derived from an EMBL/GenBank/DDBJ whole genome shotgun (WGS) entry which is preliminary data.</text>
</comment>
<proteinExistence type="predicted"/>
<dbReference type="Proteomes" id="UP000278036">
    <property type="component" value="Unassembled WGS sequence"/>
</dbReference>
<dbReference type="InParanoid" id="A0A3A9J856"/>
<evidence type="ECO:0000313" key="4">
    <source>
        <dbReference type="Proteomes" id="UP000274097"/>
    </source>
</evidence>
<evidence type="ECO:0000313" key="3">
    <source>
        <dbReference type="EMBL" id="RMI26327.1"/>
    </source>
</evidence>
<keyword evidence="1" id="KW-0732">Signal</keyword>
<reference evidence="2 5" key="1">
    <citation type="submission" date="2018-09" db="EMBL/GenBank/DDBJ databases">
        <title>Roseomonas sp. nov., isolated from feces of Tibetan antelopes in the Qinghai-Tibet plateau, China.</title>
        <authorList>
            <person name="Tian Z."/>
        </authorList>
    </citation>
    <scope>NUCLEOTIDE SEQUENCE [LARGE SCALE GENOMIC DNA]</scope>
    <source>
        <strain evidence="3 4">Z23</strain>
        <strain evidence="2 5">Z24</strain>
    </source>
</reference>
<keyword evidence="4" id="KW-1185">Reference proteome</keyword>